<dbReference type="Proteomes" id="UP001152747">
    <property type="component" value="Unassembled WGS sequence"/>
</dbReference>
<feature type="region of interest" description="Disordered" evidence="1">
    <location>
        <begin position="1"/>
        <end position="54"/>
    </location>
</feature>
<keyword evidence="3" id="KW-1185">Reference proteome</keyword>
<accession>A0A9P1I9C8</accession>
<gene>
    <name evidence="2" type="ORF">CAMP_LOCUS3537</name>
</gene>
<protein>
    <submittedName>
        <fullName evidence="2">Uncharacterized protein</fullName>
    </submittedName>
</protein>
<dbReference type="EMBL" id="CANHGI010000002">
    <property type="protein sequence ID" value="CAI5440900.1"/>
    <property type="molecule type" value="Genomic_DNA"/>
</dbReference>
<feature type="compositionally biased region" description="Basic and acidic residues" evidence="1">
    <location>
        <begin position="30"/>
        <end position="50"/>
    </location>
</feature>
<reference evidence="2" key="1">
    <citation type="submission" date="2022-11" db="EMBL/GenBank/DDBJ databases">
        <authorList>
            <person name="Kikuchi T."/>
        </authorList>
    </citation>
    <scope>NUCLEOTIDE SEQUENCE</scope>
    <source>
        <strain evidence="2">PS1010</strain>
    </source>
</reference>
<evidence type="ECO:0000313" key="2">
    <source>
        <dbReference type="EMBL" id="CAI5440900.1"/>
    </source>
</evidence>
<organism evidence="2 3">
    <name type="scientific">Caenorhabditis angaria</name>
    <dbReference type="NCBI Taxonomy" id="860376"/>
    <lineage>
        <taxon>Eukaryota</taxon>
        <taxon>Metazoa</taxon>
        <taxon>Ecdysozoa</taxon>
        <taxon>Nematoda</taxon>
        <taxon>Chromadorea</taxon>
        <taxon>Rhabditida</taxon>
        <taxon>Rhabditina</taxon>
        <taxon>Rhabditomorpha</taxon>
        <taxon>Rhabditoidea</taxon>
        <taxon>Rhabditidae</taxon>
        <taxon>Peloderinae</taxon>
        <taxon>Caenorhabditis</taxon>
    </lineage>
</organism>
<evidence type="ECO:0000256" key="1">
    <source>
        <dbReference type="SAM" id="MobiDB-lite"/>
    </source>
</evidence>
<name>A0A9P1I9C8_9PELO</name>
<dbReference type="AlphaFoldDB" id="A0A9P1I9C8"/>
<sequence length="110" mass="11829">MRITGKLPVSGEMSENRAGKSHMAVGRCTHTKEHGVLREMGGARDGRARGAQEAPRAVGALPESQPGHLAANLETPHVHPNHLVSHQIFAKLGGSSKMPGHVAKIFRRFK</sequence>
<comment type="caution">
    <text evidence="2">The sequence shown here is derived from an EMBL/GenBank/DDBJ whole genome shotgun (WGS) entry which is preliminary data.</text>
</comment>
<proteinExistence type="predicted"/>
<evidence type="ECO:0000313" key="3">
    <source>
        <dbReference type="Proteomes" id="UP001152747"/>
    </source>
</evidence>